<reference evidence="1 2" key="1">
    <citation type="submission" date="2018-11" db="EMBL/GenBank/DDBJ databases">
        <authorList>
            <person name="Lopez-Roques C."/>
            <person name="Donnadieu C."/>
            <person name="Bouchez O."/>
            <person name="Klopp C."/>
            <person name="Cabau C."/>
            <person name="Zahm M."/>
        </authorList>
    </citation>
    <scope>NUCLEOTIDE SEQUENCE [LARGE SCALE GENOMIC DNA]</scope>
    <source>
        <strain evidence="1">RS831</strain>
        <tissue evidence="1">Whole body</tissue>
    </source>
</reference>
<dbReference type="Proteomes" id="UP000283210">
    <property type="component" value="Chromosome 9"/>
</dbReference>
<accession>A0A3S2MVK3</accession>
<dbReference type="AlphaFoldDB" id="A0A3S2MVK3"/>
<organism evidence="1 2">
    <name type="scientific">Oryzias javanicus</name>
    <name type="common">Javanese ricefish</name>
    <name type="synonym">Aplocheilus javanicus</name>
    <dbReference type="NCBI Taxonomy" id="123683"/>
    <lineage>
        <taxon>Eukaryota</taxon>
        <taxon>Metazoa</taxon>
        <taxon>Chordata</taxon>
        <taxon>Craniata</taxon>
        <taxon>Vertebrata</taxon>
        <taxon>Euteleostomi</taxon>
        <taxon>Actinopterygii</taxon>
        <taxon>Neopterygii</taxon>
        <taxon>Teleostei</taxon>
        <taxon>Neoteleostei</taxon>
        <taxon>Acanthomorphata</taxon>
        <taxon>Ovalentaria</taxon>
        <taxon>Atherinomorphae</taxon>
        <taxon>Beloniformes</taxon>
        <taxon>Adrianichthyidae</taxon>
        <taxon>Oryziinae</taxon>
        <taxon>Oryzias</taxon>
    </lineage>
</organism>
<evidence type="ECO:0000313" key="1">
    <source>
        <dbReference type="EMBL" id="RVE67806.1"/>
    </source>
</evidence>
<evidence type="ECO:0000313" key="2">
    <source>
        <dbReference type="Proteomes" id="UP000283210"/>
    </source>
</evidence>
<protein>
    <submittedName>
        <fullName evidence="1">Uncharacterized protein</fullName>
    </submittedName>
</protein>
<sequence length="73" mass="8327">MTFIVKSSTEKILRFLFGLPASACYNQRCKVRRRLRGSDRFRSFTGVPSCCLPVRLKLDPNQTRSCSVTGGRR</sequence>
<name>A0A3S2MVK3_ORYJA</name>
<proteinExistence type="predicted"/>
<reference evidence="1 2" key="2">
    <citation type="submission" date="2019-01" db="EMBL/GenBank/DDBJ databases">
        <title>A chromosome length genome reference of the Java medaka (oryzias javanicus).</title>
        <authorList>
            <person name="Herpin A."/>
            <person name="Takehana Y."/>
            <person name="Naruse K."/>
            <person name="Ansai S."/>
            <person name="Kawaguchi M."/>
        </authorList>
    </citation>
    <scope>NUCLEOTIDE SEQUENCE [LARGE SCALE GENOMIC DNA]</scope>
    <source>
        <strain evidence="1">RS831</strain>
        <tissue evidence="1">Whole body</tissue>
    </source>
</reference>
<dbReference type="EMBL" id="CM012445">
    <property type="protein sequence ID" value="RVE67806.1"/>
    <property type="molecule type" value="Genomic_DNA"/>
</dbReference>
<keyword evidence="2" id="KW-1185">Reference proteome</keyword>
<gene>
    <name evidence="1" type="ORF">OJAV_G00085520</name>
</gene>